<feature type="domain" description="NIDO" evidence="1">
    <location>
        <begin position="63"/>
        <end position="204"/>
    </location>
</feature>
<dbReference type="Proteomes" id="UP000261520">
    <property type="component" value="Unplaced"/>
</dbReference>
<evidence type="ECO:0000313" key="2">
    <source>
        <dbReference type="Ensembl" id="ENSPMGP00000009681.1"/>
    </source>
</evidence>
<dbReference type="PANTHER" id="PTHR46160">
    <property type="entry name" value="ALPHA-TECTORIN-RELATED"/>
    <property type="match status" value="1"/>
</dbReference>
<sequence length="215" mass="24497">LLSPASDDGSSPLIRLRQCFMYFGRKYCQLYVNQNGVLTFERPWGRYIAQRFPMSGPIDIIAPYWTDLDNRKIGNVTYNQYTSGPVLKQATSDINKYFPIYNFEASWVFVATWHEVAYYPNFGDGSTIQVVLISKGQLSFVLMNYGTIYPTNYDVQAGYDTKESTHYFSIPGSFSENASGPNSTFRLSSNVNVPGCWVFQMNEKAGRLFFGLLFL</sequence>
<keyword evidence="3" id="KW-1185">Reference proteome</keyword>
<proteinExistence type="predicted"/>
<reference evidence="2" key="1">
    <citation type="submission" date="2025-08" db="UniProtKB">
        <authorList>
            <consortium name="Ensembl"/>
        </authorList>
    </citation>
    <scope>IDENTIFICATION</scope>
</reference>
<dbReference type="InterPro" id="IPR003886">
    <property type="entry name" value="NIDO_dom"/>
</dbReference>
<dbReference type="Pfam" id="PF06119">
    <property type="entry name" value="NIDO"/>
    <property type="match status" value="1"/>
</dbReference>
<accession>A0A3B3ZZJ3</accession>
<evidence type="ECO:0000313" key="3">
    <source>
        <dbReference type="Proteomes" id="UP000261520"/>
    </source>
</evidence>
<evidence type="ECO:0000259" key="1">
    <source>
        <dbReference type="PROSITE" id="PS51220"/>
    </source>
</evidence>
<dbReference type="STRING" id="409849.ENSPMGP00000009681"/>
<dbReference type="GO" id="GO:0007160">
    <property type="term" value="P:cell-matrix adhesion"/>
    <property type="evidence" value="ECO:0007669"/>
    <property type="project" value="InterPro"/>
</dbReference>
<dbReference type="AlphaFoldDB" id="A0A3B3ZZJ3"/>
<dbReference type="SMART" id="SM00539">
    <property type="entry name" value="NIDO"/>
    <property type="match status" value="1"/>
</dbReference>
<protein>
    <recommendedName>
        <fullName evidence="1">NIDO domain-containing protein</fullName>
    </recommendedName>
</protein>
<dbReference type="InterPro" id="IPR052749">
    <property type="entry name" value="Alpha-tectorin"/>
</dbReference>
<organism evidence="2 3">
    <name type="scientific">Periophthalmus magnuspinnatus</name>
    <dbReference type="NCBI Taxonomy" id="409849"/>
    <lineage>
        <taxon>Eukaryota</taxon>
        <taxon>Metazoa</taxon>
        <taxon>Chordata</taxon>
        <taxon>Craniata</taxon>
        <taxon>Vertebrata</taxon>
        <taxon>Euteleostomi</taxon>
        <taxon>Actinopterygii</taxon>
        <taxon>Neopterygii</taxon>
        <taxon>Teleostei</taxon>
        <taxon>Neoteleostei</taxon>
        <taxon>Acanthomorphata</taxon>
        <taxon>Gobiaria</taxon>
        <taxon>Gobiiformes</taxon>
        <taxon>Gobioidei</taxon>
        <taxon>Gobiidae</taxon>
        <taxon>Oxudercinae</taxon>
        <taxon>Periophthalmus</taxon>
    </lineage>
</organism>
<name>A0A3B3ZZJ3_9GOBI</name>
<dbReference type="PROSITE" id="PS51220">
    <property type="entry name" value="NIDO"/>
    <property type="match status" value="1"/>
</dbReference>
<reference evidence="2" key="2">
    <citation type="submission" date="2025-09" db="UniProtKB">
        <authorList>
            <consortium name="Ensembl"/>
        </authorList>
    </citation>
    <scope>IDENTIFICATION</scope>
</reference>
<dbReference type="Ensembl" id="ENSPMGT00000010326.1">
    <property type="protein sequence ID" value="ENSPMGP00000009681.1"/>
    <property type="gene ID" value="ENSPMGG00000008023.1"/>
</dbReference>
<dbReference type="PANTHER" id="PTHR46160:SF9">
    <property type="entry name" value="PROTEIN PRY2-RELATED"/>
    <property type="match status" value="1"/>
</dbReference>